<accession>A0A940SM18</accession>
<dbReference type="RefSeq" id="WP_209407245.1">
    <property type="nucleotide sequence ID" value="NZ_JAGIYQ010000016.1"/>
</dbReference>
<name>A0A940SM18_9BACI</name>
<evidence type="ECO:0000313" key="1">
    <source>
        <dbReference type="EMBL" id="MBP0726903.1"/>
    </source>
</evidence>
<evidence type="ECO:0000313" key="2">
    <source>
        <dbReference type="Proteomes" id="UP000682134"/>
    </source>
</evidence>
<dbReference type="EMBL" id="JAGIYQ010000016">
    <property type="protein sequence ID" value="MBP0726903.1"/>
    <property type="molecule type" value="Genomic_DNA"/>
</dbReference>
<sequence>MICPLCNALTELKVQCSVCQNECEDKGRAMDYDENYSPYMDYELTALTDGLTKNNSNLFCAHLYYCKHCNDSAIKLIEKI</sequence>
<proteinExistence type="predicted"/>
<dbReference type="Proteomes" id="UP000682134">
    <property type="component" value="Unassembled WGS sequence"/>
</dbReference>
<reference evidence="1" key="1">
    <citation type="submission" date="2021-04" db="EMBL/GenBank/DDBJ databases">
        <title>Genome seq and assembly of Bacillus sp.</title>
        <authorList>
            <person name="Chhetri G."/>
        </authorList>
    </citation>
    <scope>NUCLEOTIDE SEQUENCE</scope>
    <source>
        <strain evidence="1">RG28</strain>
    </source>
</reference>
<protein>
    <submittedName>
        <fullName evidence="1">Uncharacterized protein</fullName>
    </submittedName>
</protein>
<gene>
    <name evidence="1" type="ORF">J5Y03_17230</name>
</gene>
<dbReference type="AlphaFoldDB" id="A0A940SM18"/>
<organism evidence="1 2">
    <name type="scientific">Gottfriedia endophytica</name>
    <dbReference type="NCBI Taxonomy" id="2820819"/>
    <lineage>
        <taxon>Bacteria</taxon>
        <taxon>Bacillati</taxon>
        <taxon>Bacillota</taxon>
        <taxon>Bacilli</taxon>
        <taxon>Bacillales</taxon>
        <taxon>Bacillaceae</taxon>
        <taxon>Gottfriedia</taxon>
    </lineage>
</organism>
<comment type="caution">
    <text evidence="1">The sequence shown here is derived from an EMBL/GenBank/DDBJ whole genome shotgun (WGS) entry which is preliminary data.</text>
</comment>
<keyword evidence="2" id="KW-1185">Reference proteome</keyword>